<feature type="region of interest" description="Disordered" evidence="2">
    <location>
        <begin position="897"/>
        <end position="1043"/>
    </location>
</feature>
<dbReference type="InterPro" id="IPR040850">
    <property type="entry name" value="Knl1_RWD_C"/>
</dbReference>
<feature type="coiled-coil region" evidence="1">
    <location>
        <begin position="1640"/>
        <end position="1677"/>
    </location>
</feature>
<dbReference type="InterPro" id="IPR043651">
    <property type="entry name" value="KNL1_MELT_rpt"/>
</dbReference>
<feature type="compositionally biased region" description="Basic and acidic residues" evidence="2">
    <location>
        <begin position="983"/>
        <end position="999"/>
    </location>
</feature>
<proteinExistence type="predicted"/>
<feature type="compositionally biased region" description="Basic and acidic residues" evidence="2">
    <location>
        <begin position="28"/>
        <end position="41"/>
    </location>
</feature>
<dbReference type="Proteomes" id="UP001318040">
    <property type="component" value="Chromosome 53"/>
</dbReference>
<dbReference type="CTD" id="57082"/>
<feature type="region of interest" description="Disordered" evidence="2">
    <location>
        <begin position="1068"/>
        <end position="1093"/>
    </location>
</feature>
<evidence type="ECO:0000313" key="4">
    <source>
        <dbReference type="Proteomes" id="UP001318040"/>
    </source>
</evidence>
<evidence type="ECO:0000313" key="5">
    <source>
        <dbReference type="RefSeq" id="XP_032830226.1"/>
    </source>
</evidence>
<evidence type="ECO:0000259" key="3">
    <source>
        <dbReference type="Pfam" id="PF18210"/>
    </source>
</evidence>
<sequence length="1912" mass="211941">MFDDDESENSAQASQANHRKRLSSILKVPEKPVLEERDDNKMQADTVVRRKSLKLSRRVSFATTDHVKEFNTETTFLGVSVDGEPPGKVEAGLCEDASLPVGQKIAGLDTLLHGPIQNPAQLTEDGEDLLIIPAAAKAPAGAAKFEKIDFKETLKRLNRGKPEPGGQRFFSDPFCVGDGLADVGPSTVVPANRPALLKPMQGDVPAFPARVPHPMLDRTAIFEDDVMDKKVGATALVEGDFVEPLRNKRMAVESQTRRDDPYCPPSVPFLAPANGERGGEAEEEMEMTRSHTVVIRTQEVETQRGGVRASVPYGHKSTYVPKAVDLTGSRTPFGLREAEHATLRRSAPREEQPPRHDVTIGFEGNEVDMEMTKSHTVVIRSDPTRSLRENFDEAEMEMTRSHTALIRNDPTRSLGEKYEEADMEMTRSHTAVIRNEVMVSHKSNSDEADMEMTRSHTAVICNDLTRSLREKYEEADMEMTRSHTAVICNDPTRSLGEKYGEADMEMTRSHTAVIRNDLTRSLGEKYGEADMEMTRSHTAVIRNEPTRSLGEKYGEADMEMTRSHTAVIHNDLTRSLGEKYEEADMEMTRSHTAVIHNDLTRSLGEKYEEADMEMTRSHTAVIRNDPTRSLREKYEEADMEMTRSHTAVICNETTRSLREKYGEADMEMTRSHTAVICNDLTRSLREKYEEADMEMTRSHTAVICNETTRSLREKYGEADMEMTRSHTAVICNETTRSLREKYGEADMEMTRSHTAVIHNEPTRSLGEKYEEADMEMTRSHTAVIRNDLTRSLGEKYGEADMEMTRSHTAMIRNEPTRSLGEKYGEADMEMTRSHTAVIRNDVTNRPLAENYNAATQELRARPSSVAPRGNRTVIFHDEDKVEVARCQTVAITGEGLRGVATDEPSRASTTKKSGGAKSDVVVPRSGSSSSSSSAIIECETTQLHGNPQPARVEPKHVSAGDRRASSPEEVEIPPHGSGAAAADGDRGVHEGSTRSDRPIVMEQPVATAEFGGQAGAGRDSGEAGGDGHQQARADGGGRTTAADTKPIVRAAAANNMTIPRLGTVARDAESTELGELPARAQPKATEEVSSLGKSGHLGAEENKVKLAGAGVFESRTDKVPKELLGSPVKEPVALLVEPNGARLEIKRDAAVTEVAVAARPTDKPTTFLLRKQLDKRLSLQRKQPGAGEHGTHRRATMLLPFASADGDTRPHTDILLGRRYSSAMALTPECTRAVRRRLSMLQAARARGAGGGDDDDATACSRRLTTSDRLGQLMPLLTKQVQLADLEMEMALQGGHLCEEALKVVSEIEKTGSQQAVTNGDFHTSYNMQDETMPAVGQQELWTGQLEEHTEGGGTARQTAAQGKRATEEHSGGGKRRRSDRDVEKLACTDEPEEKEQEGPTILPAPQLSFSAEHGVLQASPSGGNSRIVTDGFMPAIAQACHNISLTSSHEGWVDGNVTIRAFMKIMLLEATVALSRHSEIMVMPQEEEERGQRLRRMVRERHVVIPKMRAKEEQLGRLQEQTAQLTGEGGDRLLKSLDPQLCRRMMSCKQTEHDEFLTELRAERDCLREEAKHVYARASMEQLTELLAQMQGHLEVLENRVQQTKKTLEDINFYMAQMDDESVNDKDRVAEPVPSRALLLDKKNELTELANEKKEVKRLQRERRKELNLVAKTLRKQQQQLLVPVHSVSEYHRLTGWELQWWQENEAVFLFLHGSLEAKVKFGKRIDGLTFAGQPVREISDIHLTWQLDDSPFPEATSLLQRLLLAGLGNHRTWAAQHRSSLHLPKMLHELTLVAERARGLNEDVAFLLGGTGLRYDLVRASVDGLRLGCVFSSLSAFCKFRVDFELQPGYPFTPLQFEVRPLIGKPSVEQQVSHAVRAVPMGWHYLTRVVHNIHASVLAGGGKSGGAPSD</sequence>
<protein>
    <submittedName>
        <fullName evidence="5">Kinetochore scaffold 1</fullName>
    </submittedName>
</protein>
<gene>
    <name evidence="5" type="primary">KNL1</name>
</gene>
<dbReference type="PANTHER" id="PTHR16520">
    <property type="entry name" value="KINETOCHORE SCAFFOLD 1"/>
    <property type="match status" value="1"/>
</dbReference>
<dbReference type="KEGG" id="pmrn:116953982"/>
<keyword evidence="4" id="KW-1185">Reference proteome</keyword>
<organism evidence="4 5">
    <name type="scientific">Petromyzon marinus</name>
    <name type="common">Sea lamprey</name>
    <dbReference type="NCBI Taxonomy" id="7757"/>
    <lineage>
        <taxon>Eukaryota</taxon>
        <taxon>Metazoa</taxon>
        <taxon>Chordata</taxon>
        <taxon>Craniata</taxon>
        <taxon>Vertebrata</taxon>
        <taxon>Cyclostomata</taxon>
        <taxon>Hyperoartia</taxon>
        <taxon>Petromyzontiformes</taxon>
        <taxon>Petromyzontidae</taxon>
        <taxon>Petromyzon</taxon>
    </lineage>
</organism>
<name>A0AAJ7XDA8_PETMA</name>
<keyword evidence="1" id="KW-0175">Coiled coil</keyword>
<dbReference type="Pfam" id="PF18210">
    <property type="entry name" value="Knl1_RWD_C"/>
    <property type="match status" value="1"/>
</dbReference>
<feature type="region of interest" description="Disordered" evidence="2">
    <location>
        <begin position="253"/>
        <end position="276"/>
    </location>
</feature>
<dbReference type="GO" id="GO:0051301">
    <property type="term" value="P:cell division"/>
    <property type="evidence" value="ECO:0007669"/>
    <property type="project" value="InterPro"/>
</dbReference>
<feature type="region of interest" description="Disordered" evidence="2">
    <location>
        <begin position="1"/>
        <end position="41"/>
    </location>
</feature>
<dbReference type="GO" id="GO:0034501">
    <property type="term" value="P:protein localization to kinetochore"/>
    <property type="evidence" value="ECO:0007669"/>
    <property type="project" value="InterPro"/>
</dbReference>
<feature type="coiled-coil region" evidence="1">
    <location>
        <begin position="1558"/>
        <end position="1608"/>
    </location>
</feature>
<feature type="domain" description="Knl1 C-terminal RWD" evidence="3">
    <location>
        <begin position="1643"/>
        <end position="1802"/>
    </location>
</feature>
<feature type="compositionally biased region" description="Basic and acidic residues" evidence="2">
    <location>
        <begin position="1379"/>
        <end position="1388"/>
    </location>
</feature>
<dbReference type="GO" id="GO:0005634">
    <property type="term" value="C:nucleus"/>
    <property type="evidence" value="ECO:0007669"/>
    <property type="project" value="TreeGrafter"/>
</dbReference>
<feature type="compositionally biased region" description="Basic and acidic residues" evidence="2">
    <location>
        <begin position="952"/>
        <end position="966"/>
    </location>
</feature>
<reference evidence="5" key="1">
    <citation type="submission" date="2025-08" db="UniProtKB">
        <authorList>
            <consortium name="RefSeq"/>
        </authorList>
    </citation>
    <scope>IDENTIFICATION</scope>
    <source>
        <tissue evidence="5">Sperm</tissue>
    </source>
</reference>
<dbReference type="GeneID" id="116953982"/>
<dbReference type="CDD" id="cd21853">
    <property type="entry name" value="KNL1_NTD"/>
    <property type="match status" value="1"/>
</dbReference>
<dbReference type="PANTHER" id="PTHR16520:SF3">
    <property type="entry name" value="KINETOCHORE SCAFFOLD 1"/>
    <property type="match status" value="1"/>
</dbReference>
<dbReference type="InterPro" id="IPR037388">
    <property type="entry name" value="Blinkin"/>
</dbReference>
<dbReference type="GO" id="GO:0008608">
    <property type="term" value="P:attachment of spindle microtubules to kinetochore"/>
    <property type="evidence" value="ECO:0007669"/>
    <property type="project" value="InterPro"/>
</dbReference>
<feature type="region of interest" description="Disordered" evidence="2">
    <location>
        <begin position="1347"/>
        <end position="1401"/>
    </location>
</feature>
<evidence type="ECO:0000256" key="2">
    <source>
        <dbReference type="SAM" id="MobiDB-lite"/>
    </source>
</evidence>
<dbReference type="Pfam" id="PF19221">
    <property type="entry name" value="MELT"/>
    <property type="match status" value="19"/>
</dbReference>
<evidence type="ECO:0000256" key="1">
    <source>
        <dbReference type="SAM" id="Coils"/>
    </source>
</evidence>
<dbReference type="RefSeq" id="XP_032830226.1">
    <property type="nucleotide sequence ID" value="XM_032974335.1"/>
</dbReference>
<accession>A0AAJ7XDA8</accession>